<dbReference type="EMBL" id="JBHTLN010000001">
    <property type="protein sequence ID" value="MFD1120961.1"/>
    <property type="molecule type" value="Genomic_DNA"/>
</dbReference>
<keyword evidence="1" id="KW-0732">Signal</keyword>
<reference evidence="3" key="1">
    <citation type="journal article" date="2019" name="Int. J. Syst. Evol. Microbiol.">
        <title>The Global Catalogue of Microorganisms (GCM) 10K type strain sequencing project: providing services to taxonomists for standard genome sequencing and annotation.</title>
        <authorList>
            <consortium name="The Broad Institute Genomics Platform"/>
            <consortium name="The Broad Institute Genome Sequencing Center for Infectious Disease"/>
            <person name="Wu L."/>
            <person name="Ma J."/>
        </authorList>
    </citation>
    <scope>NUCLEOTIDE SEQUENCE [LARGE SCALE GENOMIC DNA]</scope>
    <source>
        <strain evidence="3">CCUG 58411</strain>
    </source>
</reference>
<dbReference type="Gene3D" id="2.40.160.20">
    <property type="match status" value="1"/>
</dbReference>
<feature type="signal peptide" evidence="1">
    <location>
        <begin position="1"/>
        <end position="21"/>
    </location>
</feature>
<accession>A0ABW3PA52</accession>
<name>A0ABW3PA52_9PROT</name>
<dbReference type="InterPro" id="IPR018550">
    <property type="entry name" value="Lipid-A_deacylase-rel"/>
</dbReference>
<dbReference type="Pfam" id="PF09411">
    <property type="entry name" value="PagL"/>
    <property type="match status" value="1"/>
</dbReference>
<dbReference type="Proteomes" id="UP001597206">
    <property type="component" value="Unassembled WGS sequence"/>
</dbReference>
<dbReference type="GO" id="GO:0016787">
    <property type="term" value="F:hydrolase activity"/>
    <property type="evidence" value="ECO:0007669"/>
    <property type="project" value="UniProtKB-KW"/>
</dbReference>
<feature type="chain" id="PRO_5046086746" evidence="1">
    <location>
        <begin position="22"/>
        <end position="159"/>
    </location>
</feature>
<comment type="caution">
    <text evidence="2">The sequence shown here is derived from an EMBL/GenBank/DDBJ whole genome shotgun (WGS) entry which is preliminary data.</text>
</comment>
<proteinExistence type="predicted"/>
<dbReference type="RefSeq" id="WP_379029008.1">
    <property type="nucleotide sequence ID" value="NZ_JBHTLN010000001.1"/>
</dbReference>
<protein>
    <submittedName>
        <fullName evidence="2">Acyloxyacyl hydrolase</fullName>
    </submittedName>
</protein>
<evidence type="ECO:0000313" key="3">
    <source>
        <dbReference type="Proteomes" id="UP001597206"/>
    </source>
</evidence>
<organism evidence="2 3">
    <name type="scientific">Methylophilus flavus</name>
    <dbReference type="NCBI Taxonomy" id="640084"/>
    <lineage>
        <taxon>Bacteria</taxon>
        <taxon>Pseudomonadati</taxon>
        <taxon>Pseudomonadota</taxon>
        <taxon>Betaproteobacteria</taxon>
        <taxon>Nitrosomonadales</taxon>
        <taxon>Methylophilaceae</taxon>
        <taxon>Methylophilus</taxon>
    </lineage>
</organism>
<evidence type="ECO:0000256" key="1">
    <source>
        <dbReference type="SAM" id="SignalP"/>
    </source>
</evidence>
<evidence type="ECO:0000313" key="2">
    <source>
        <dbReference type="EMBL" id="MFD1120961.1"/>
    </source>
</evidence>
<sequence length="159" mass="17556">MKRISLLALTFSITTSFNVSAGTLGIGLGSYDIDGSNSAADFRLEYESDSNIWLDNLKPWAGVQATTDGTIWLGGGLLYDWEFSDTWHLKPGLGAGYYSRGSSDLDLGYPIEFRTQLEIAKDINQQHSLGLAISHLSNANLDSENPGVEALNVYWHYRF</sequence>
<keyword evidence="3" id="KW-1185">Reference proteome</keyword>
<keyword evidence="2" id="KW-0378">Hydrolase</keyword>
<gene>
    <name evidence="2" type="ORF">ACFQ2T_00455</name>
</gene>